<evidence type="ECO:0000256" key="1">
    <source>
        <dbReference type="SAM" id="Phobius"/>
    </source>
</evidence>
<reference evidence="2 3" key="1">
    <citation type="submission" date="2024-08" db="EMBL/GenBank/DDBJ databases">
        <authorList>
            <person name="Cucini C."/>
            <person name="Frati F."/>
        </authorList>
    </citation>
    <scope>NUCLEOTIDE SEQUENCE [LARGE SCALE GENOMIC DNA]</scope>
</reference>
<comment type="caution">
    <text evidence="2">The sequence shown here is derived from an EMBL/GenBank/DDBJ whole genome shotgun (WGS) entry which is preliminary data.</text>
</comment>
<organism evidence="2 3">
    <name type="scientific">Orchesella dallaii</name>
    <dbReference type="NCBI Taxonomy" id="48710"/>
    <lineage>
        <taxon>Eukaryota</taxon>
        <taxon>Metazoa</taxon>
        <taxon>Ecdysozoa</taxon>
        <taxon>Arthropoda</taxon>
        <taxon>Hexapoda</taxon>
        <taxon>Collembola</taxon>
        <taxon>Entomobryomorpha</taxon>
        <taxon>Entomobryoidea</taxon>
        <taxon>Orchesellidae</taxon>
        <taxon>Orchesellinae</taxon>
        <taxon>Orchesella</taxon>
    </lineage>
</organism>
<protein>
    <submittedName>
        <fullName evidence="2">Uncharacterized protein</fullName>
    </submittedName>
</protein>
<keyword evidence="1" id="KW-0472">Membrane</keyword>
<evidence type="ECO:0000313" key="3">
    <source>
        <dbReference type="Proteomes" id="UP001642540"/>
    </source>
</evidence>
<gene>
    <name evidence="2" type="ORF">ODALV1_LOCUS3665</name>
</gene>
<feature type="transmembrane region" description="Helical" evidence="1">
    <location>
        <begin position="40"/>
        <end position="63"/>
    </location>
</feature>
<evidence type="ECO:0000313" key="2">
    <source>
        <dbReference type="EMBL" id="CAL8077006.1"/>
    </source>
</evidence>
<accession>A0ABP1PTJ6</accession>
<keyword evidence="1" id="KW-1133">Transmembrane helix</keyword>
<keyword evidence="1" id="KW-0812">Transmembrane</keyword>
<name>A0ABP1PTJ6_9HEXA</name>
<proteinExistence type="predicted"/>
<dbReference type="EMBL" id="CAXLJM020000012">
    <property type="protein sequence ID" value="CAL8077006.1"/>
    <property type="molecule type" value="Genomic_DNA"/>
</dbReference>
<keyword evidence="3" id="KW-1185">Reference proteome</keyword>
<sequence>MELPQQFSVRRSSWKPGGFPAHYHCTTHISTSSLHTASSIFSYILTVAVSGLSGVALTLLILIKTLNARAMQQRATLSSAIPAYGELEDAQARGDITVD</sequence>
<dbReference type="Proteomes" id="UP001642540">
    <property type="component" value="Unassembled WGS sequence"/>
</dbReference>